<evidence type="ECO:0000256" key="2">
    <source>
        <dbReference type="ARBA" id="ARBA00038334"/>
    </source>
</evidence>
<dbReference type="InterPro" id="IPR000639">
    <property type="entry name" value="Epox_hydrolase-like"/>
</dbReference>
<sequence length="360" mass="39299">MTNKAAIATDVGSAQAPEHAQIIRFSCSTSSRVHDSQLTVQHDKSQHSDAQHDKHLQTTSHLPLTMSQPTYTSKSLTNGIHALTGGTKPDTSTPIICLAGWPQTAESFAEVFPLLAQDHHVLILDPPGLGSSAPSPKDYTTKTISSILAAAVSTELGDQTKYHLIAHDIGAWIAYAWACQFPDSLLSVTFVDAGIPGLLPPLQFPLPDAANLRLWQFSFNALPELPEILTKGKERDLLYWFFDLKCVHPERITRAKRDHYVANYSKPGGMTNGFNYYRAFASSAKQFVDEFSQVKIPVPVLAIGAEKGMGSAMESVLGISTAEAQSRSKIVVIEDCGHFVPEEQPEIMAREILAFIGTCR</sequence>
<proteinExistence type="inferred from homology"/>
<dbReference type="HOGENOM" id="CLU_020336_7_1_1"/>
<evidence type="ECO:0000256" key="1">
    <source>
        <dbReference type="ARBA" id="ARBA00022801"/>
    </source>
</evidence>
<dbReference type="Pfam" id="PF00561">
    <property type="entry name" value="Abhydrolase_1"/>
    <property type="match status" value="1"/>
</dbReference>
<dbReference type="PANTHER" id="PTHR43329">
    <property type="entry name" value="EPOXIDE HYDROLASE"/>
    <property type="match status" value="1"/>
</dbReference>
<protein>
    <recommendedName>
        <fullName evidence="3">AB hydrolase-1 domain-containing protein</fullName>
    </recommendedName>
</protein>
<dbReference type="EMBL" id="KN846953">
    <property type="protein sequence ID" value="KIV80824.1"/>
    <property type="molecule type" value="Genomic_DNA"/>
</dbReference>
<evidence type="ECO:0000313" key="4">
    <source>
        <dbReference type="EMBL" id="KIV80824.1"/>
    </source>
</evidence>
<dbReference type="InterPro" id="IPR029058">
    <property type="entry name" value="AB_hydrolase_fold"/>
</dbReference>
<keyword evidence="1" id="KW-0378">Hydrolase</keyword>
<name>A0A0D1YIH4_9EURO</name>
<dbReference type="OrthoDB" id="284184at2759"/>
<gene>
    <name evidence="4" type="ORF">PV11_08300</name>
</gene>
<reference evidence="4 5" key="1">
    <citation type="submission" date="2015-01" db="EMBL/GenBank/DDBJ databases">
        <title>The Genome Sequence of Exophiala sideris CBS121828.</title>
        <authorList>
            <consortium name="The Broad Institute Genomics Platform"/>
            <person name="Cuomo C."/>
            <person name="de Hoog S."/>
            <person name="Gorbushina A."/>
            <person name="Stielow B."/>
            <person name="Teixiera M."/>
            <person name="Abouelleil A."/>
            <person name="Chapman S.B."/>
            <person name="Priest M."/>
            <person name="Young S.K."/>
            <person name="Wortman J."/>
            <person name="Nusbaum C."/>
            <person name="Birren B."/>
        </authorList>
    </citation>
    <scope>NUCLEOTIDE SEQUENCE [LARGE SCALE GENOMIC DNA]</scope>
    <source>
        <strain evidence="4 5">CBS 121828</strain>
    </source>
</reference>
<dbReference type="Gene3D" id="3.40.50.1820">
    <property type="entry name" value="alpha/beta hydrolase"/>
    <property type="match status" value="1"/>
</dbReference>
<dbReference type="GO" id="GO:0016787">
    <property type="term" value="F:hydrolase activity"/>
    <property type="evidence" value="ECO:0007669"/>
    <property type="project" value="UniProtKB-KW"/>
</dbReference>
<dbReference type="AlphaFoldDB" id="A0A0D1YIH4"/>
<accession>A0A0D1YIH4</accession>
<feature type="domain" description="AB hydrolase-1" evidence="3">
    <location>
        <begin position="94"/>
        <end position="344"/>
    </location>
</feature>
<evidence type="ECO:0000313" key="5">
    <source>
        <dbReference type="Proteomes" id="UP000053599"/>
    </source>
</evidence>
<comment type="similarity">
    <text evidence="2">Belongs to the AB hydrolase superfamily. Epoxide hydrolase family.</text>
</comment>
<dbReference type="STRING" id="1016849.A0A0D1YIH4"/>
<dbReference type="InterPro" id="IPR000073">
    <property type="entry name" value="AB_hydrolase_1"/>
</dbReference>
<dbReference type="PRINTS" id="PR00412">
    <property type="entry name" value="EPOXHYDRLASE"/>
</dbReference>
<organism evidence="4 5">
    <name type="scientific">Exophiala sideris</name>
    <dbReference type="NCBI Taxonomy" id="1016849"/>
    <lineage>
        <taxon>Eukaryota</taxon>
        <taxon>Fungi</taxon>
        <taxon>Dikarya</taxon>
        <taxon>Ascomycota</taxon>
        <taxon>Pezizomycotina</taxon>
        <taxon>Eurotiomycetes</taxon>
        <taxon>Chaetothyriomycetidae</taxon>
        <taxon>Chaetothyriales</taxon>
        <taxon>Herpotrichiellaceae</taxon>
        <taxon>Exophiala</taxon>
    </lineage>
</organism>
<dbReference type="Proteomes" id="UP000053599">
    <property type="component" value="Unassembled WGS sequence"/>
</dbReference>
<dbReference type="SUPFAM" id="SSF53474">
    <property type="entry name" value="alpha/beta-Hydrolases"/>
    <property type="match status" value="1"/>
</dbReference>
<evidence type="ECO:0000259" key="3">
    <source>
        <dbReference type="Pfam" id="PF00561"/>
    </source>
</evidence>